<feature type="domain" description="Disease resistance protein At4g27190-like leucine-rich repeats" evidence="3">
    <location>
        <begin position="449"/>
        <end position="501"/>
    </location>
</feature>
<dbReference type="Pfam" id="PF23247">
    <property type="entry name" value="LRR_RPS2"/>
    <property type="match status" value="4"/>
</dbReference>
<dbReference type="EMBL" id="SZYD01000001">
    <property type="protein sequence ID" value="KAD7476942.1"/>
    <property type="molecule type" value="Genomic_DNA"/>
</dbReference>
<evidence type="ECO:0000259" key="3">
    <source>
        <dbReference type="Pfam" id="PF23247"/>
    </source>
</evidence>
<reference evidence="4 5" key="1">
    <citation type="submission" date="2019-05" db="EMBL/GenBank/DDBJ databases">
        <title>Mikania micrantha, genome provides insights into the molecular mechanism of rapid growth.</title>
        <authorList>
            <person name="Liu B."/>
        </authorList>
    </citation>
    <scope>NUCLEOTIDE SEQUENCE [LARGE SCALE GENOMIC DNA]</scope>
    <source>
        <strain evidence="4">NLD-2019</strain>
        <tissue evidence="4">Leaf</tissue>
    </source>
</reference>
<evidence type="ECO:0000256" key="1">
    <source>
        <dbReference type="ARBA" id="ARBA00022821"/>
    </source>
</evidence>
<keyword evidence="5" id="KW-1185">Reference proteome</keyword>
<protein>
    <recommendedName>
        <fullName evidence="3">Disease resistance protein At4g27190-like leucine-rich repeats domain-containing protein</fullName>
    </recommendedName>
</protein>
<dbReference type="InterPro" id="IPR032675">
    <property type="entry name" value="LRR_dom_sf"/>
</dbReference>
<dbReference type="PANTHER" id="PTHR33463:SF218">
    <property type="entry name" value="DISEASE RESISTANCE PROTEIN RPS2-LIKE"/>
    <property type="match status" value="1"/>
</dbReference>
<dbReference type="InterPro" id="IPR050905">
    <property type="entry name" value="Plant_NBS-LRR"/>
</dbReference>
<evidence type="ECO:0000313" key="5">
    <source>
        <dbReference type="Proteomes" id="UP000326396"/>
    </source>
</evidence>
<feature type="domain" description="Disease resistance protein At4g27190-like leucine-rich repeats" evidence="3">
    <location>
        <begin position="297"/>
        <end position="414"/>
    </location>
</feature>
<keyword evidence="1" id="KW-0611">Plant defense</keyword>
<accession>A0A5N6PXI5</accession>
<gene>
    <name evidence="4" type="ORF">E3N88_00078</name>
</gene>
<evidence type="ECO:0000313" key="4">
    <source>
        <dbReference type="EMBL" id="KAD7476942.1"/>
    </source>
</evidence>
<organism evidence="4 5">
    <name type="scientific">Mikania micrantha</name>
    <name type="common">bitter vine</name>
    <dbReference type="NCBI Taxonomy" id="192012"/>
    <lineage>
        <taxon>Eukaryota</taxon>
        <taxon>Viridiplantae</taxon>
        <taxon>Streptophyta</taxon>
        <taxon>Embryophyta</taxon>
        <taxon>Tracheophyta</taxon>
        <taxon>Spermatophyta</taxon>
        <taxon>Magnoliopsida</taxon>
        <taxon>eudicotyledons</taxon>
        <taxon>Gunneridae</taxon>
        <taxon>Pentapetalae</taxon>
        <taxon>asterids</taxon>
        <taxon>campanulids</taxon>
        <taxon>Asterales</taxon>
        <taxon>Asteraceae</taxon>
        <taxon>Asteroideae</taxon>
        <taxon>Heliantheae alliance</taxon>
        <taxon>Eupatorieae</taxon>
        <taxon>Mikania</taxon>
    </lineage>
</organism>
<dbReference type="AlphaFoldDB" id="A0A5N6PXI5"/>
<feature type="domain" description="Disease resistance protein At4g27190-like leucine-rich repeats" evidence="3">
    <location>
        <begin position="168"/>
        <end position="262"/>
    </location>
</feature>
<sequence>MFDISFVGDLVNLEVLSFAWCGIGKLPSAIGKLVKLKLLDLTRCQNLRIDNGVFKNLKNLEELYMIGSFDENVRFRESNIKEVAMLSKQLFALEVEFVEKENLFEFFSFEKLDKFKIAIGGYFDYQLDNDSFVNKLKLVNHCNIDLHNCKIKKLCNKTEHLDLRLKDMIGLEEFHYDRHSFSYLKCLTVYDCSNMKYLFSVCVANGLKKLERLIIRKCPVLEALIKNDGSEINGVVELPQLLQLELYHLPNFRSIYPDTSSSMCALFNSQRGEEDGNIHKVLFEIDLNNQQPLFPNLEKLRLLYMNDMSHVWKCNNWNKYLLISYSSFHNLTSIEIYKCNKIKYLFSPLMAKLLSNLQSIEIRMCDDMEEVVSNRDDDNDDKDEEEMSCTSTTTTFFPHLQSLTFEDLTNLTRIGGGGQSNGTKTNVIHDQFKVSHVGVVSWCLCQFSKEIIITSCNGLSSVIPLDAIGQMQKLEVLRVTHCESLKEVFESQYINGNSGDSKSSININKGSVDIDAISRQSNINMARLSNKLKILVIKSCNLLQHVFTFSMLESLKHLEELIIQDCKAMKVIVEKENGEQTKDVDFRSLKFLTLQSLPNLEGFFLGMNNFKWPLLEKKMNAHK</sequence>
<comment type="caution">
    <text evidence="4">The sequence shown here is derived from an EMBL/GenBank/DDBJ whole genome shotgun (WGS) entry which is preliminary data.</text>
</comment>
<name>A0A5N6PXI5_9ASTR</name>
<dbReference type="Gene3D" id="3.80.10.10">
    <property type="entry name" value="Ribonuclease Inhibitor"/>
    <property type="match status" value="2"/>
</dbReference>
<proteinExistence type="predicted"/>
<feature type="region of interest" description="Disordered" evidence="2">
    <location>
        <begin position="372"/>
        <end position="391"/>
    </location>
</feature>
<dbReference type="SUPFAM" id="SSF52058">
    <property type="entry name" value="L domain-like"/>
    <property type="match status" value="2"/>
</dbReference>
<dbReference type="PANTHER" id="PTHR33463">
    <property type="entry name" value="NB-ARC DOMAIN-CONTAINING PROTEIN-RELATED"/>
    <property type="match status" value="1"/>
</dbReference>
<dbReference type="Proteomes" id="UP000326396">
    <property type="component" value="Linkage Group LG1"/>
</dbReference>
<dbReference type="OrthoDB" id="1747797at2759"/>
<evidence type="ECO:0000256" key="2">
    <source>
        <dbReference type="SAM" id="MobiDB-lite"/>
    </source>
</evidence>
<feature type="compositionally biased region" description="Acidic residues" evidence="2">
    <location>
        <begin position="377"/>
        <end position="387"/>
    </location>
</feature>
<dbReference type="InterPro" id="IPR057135">
    <property type="entry name" value="At4g27190-like_LRR"/>
</dbReference>
<feature type="domain" description="Disease resistance protein At4g27190-like leucine-rich repeats" evidence="3">
    <location>
        <begin position="528"/>
        <end position="601"/>
    </location>
</feature>